<dbReference type="PANTHER" id="PTHR43190:SF3">
    <property type="entry name" value="N-ACETYL-D-GLUCOSAMINE KINASE"/>
    <property type="match status" value="1"/>
</dbReference>
<proteinExistence type="predicted"/>
<keyword evidence="2" id="KW-0418">Kinase</keyword>
<dbReference type="EMBL" id="JBHSGK010000001">
    <property type="protein sequence ID" value="MFC4734996.1"/>
    <property type="molecule type" value="Genomic_DNA"/>
</dbReference>
<sequence>MYVIGVDGGGTNSRAAAAFVTASGLDRESAVIQGNGSNPRAVGFEQMREELTELLSSLLKAHSIRAGDVAGICCGLAGAGRLHDQLRAQAELRKAVSQLGISASACIDVYADSVTALEGAIPGPGEGILIIAGTGSNAIGRTKTGDLFHCGGWGHLLGDEGGGYRIGLEALQAVVRAADGRASPTSLTSSLLSFFGLQEPEDLVSFVYEHAGKREIASAAPLVMEAAEGGDEAAAGIVHQAVEELCLHVRSLHDQAGTFSPHVPVAAEGSLIKQAPGFQKQFRHLLKADGLGTWAESAADPLEGALQLAARRIYDTGKVR</sequence>
<gene>
    <name evidence="2" type="ORF">ACFO4L_00230</name>
</gene>
<dbReference type="GO" id="GO:0016301">
    <property type="term" value="F:kinase activity"/>
    <property type="evidence" value="ECO:0007669"/>
    <property type="project" value="UniProtKB-KW"/>
</dbReference>
<dbReference type="PANTHER" id="PTHR43190">
    <property type="entry name" value="N-ACETYL-D-GLUCOSAMINE KINASE"/>
    <property type="match status" value="1"/>
</dbReference>
<evidence type="ECO:0000313" key="2">
    <source>
        <dbReference type="EMBL" id="MFC4734996.1"/>
    </source>
</evidence>
<evidence type="ECO:0000313" key="3">
    <source>
        <dbReference type="Proteomes" id="UP001595896"/>
    </source>
</evidence>
<dbReference type="Gene3D" id="3.30.420.40">
    <property type="match status" value="2"/>
</dbReference>
<reference evidence="3" key="1">
    <citation type="journal article" date="2019" name="Int. J. Syst. Evol. Microbiol.">
        <title>The Global Catalogue of Microorganisms (GCM) 10K type strain sequencing project: providing services to taxonomists for standard genome sequencing and annotation.</title>
        <authorList>
            <consortium name="The Broad Institute Genomics Platform"/>
            <consortium name="The Broad Institute Genome Sequencing Center for Infectious Disease"/>
            <person name="Wu L."/>
            <person name="Ma J."/>
        </authorList>
    </citation>
    <scope>NUCLEOTIDE SEQUENCE [LARGE SCALE GENOMIC DNA]</scope>
    <source>
        <strain evidence="3">JCM 12165</strain>
    </source>
</reference>
<feature type="domain" description="ATPase BadF/BadG/BcrA/BcrD type" evidence="1">
    <location>
        <begin position="4"/>
        <end position="306"/>
    </location>
</feature>
<keyword evidence="2" id="KW-0808">Transferase</keyword>
<accession>A0ABV9NRR9</accession>
<dbReference type="InterPro" id="IPR052519">
    <property type="entry name" value="Euk-type_GlcNAc_Kinase"/>
</dbReference>
<dbReference type="InterPro" id="IPR002731">
    <property type="entry name" value="ATPase_BadF"/>
</dbReference>
<dbReference type="CDD" id="cd24007">
    <property type="entry name" value="ASKHA_NBD_eukNAGK-like"/>
    <property type="match status" value="1"/>
</dbReference>
<dbReference type="Pfam" id="PF01869">
    <property type="entry name" value="BcrAD_BadFG"/>
    <property type="match status" value="1"/>
</dbReference>
<evidence type="ECO:0000259" key="1">
    <source>
        <dbReference type="Pfam" id="PF01869"/>
    </source>
</evidence>
<comment type="caution">
    <text evidence="2">The sequence shown here is derived from an EMBL/GenBank/DDBJ whole genome shotgun (WGS) entry which is preliminary data.</text>
</comment>
<organism evidence="2 3">
    <name type="scientific">Bacillus daqingensis</name>
    <dbReference type="NCBI Taxonomy" id="872396"/>
    <lineage>
        <taxon>Bacteria</taxon>
        <taxon>Bacillati</taxon>
        <taxon>Bacillota</taxon>
        <taxon>Bacilli</taxon>
        <taxon>Bacillales</taxon>
        <taxon>Bacillaceae</taxon>
        <taxon>Bacillus</taxon>
    </lineage>
</organism>
<dbReference type="SUPFAM" id="SSF53067">
    <property type="entry name" value="Actin-like ATPase domain"/>
    <property type="match status" value="2"/>
</dbReference>
<keyword evidence="3" id="KW-1185">Reference proteome</keyword>
<dbReference type="InterPro" id="IPR043129">
    <property type="entry name" value="ATPase_NBD"/>
</dbReference>
<name>A0ABV9NRR9_9BACI</name>
<dbReference type="RefSeq" id="WP_377907621.1">
    <property type="nucleotide sequence ID" value="NZ_JBHSGK010000001.1"/>
</dbReference>
<dbReference type="Proteomes" id="UP001595896">
    <property type="component" value="Unassembled WGS sequence"/>
</dbReference>
<protein>
    <submittedName>
        <fullName evidence="2">N-acetylglucosamine kinase</fullName>
    </submittedName>
</protein>